<comment type="caution">
    <text evidence="1">The sequence shown here is derived from an EMBL/GenBank/DDBJ whole genome shotgun (WGS) entry which is preliminary data.</text>
</comment>
<organism evidence="1 2">
    <name type="scientific">Yersinia pestis PY-08</name>
    <dbReference type="NCBI Taxonomy" id="992134"/>
    <lineage>
        <taxon>Bacteria</taxon>
        <taxon>Pseudomonadati</taxon>
        <taxon>Pseudomonadota</taxon>
        <taxon>Gammaproteobacteria</taxon>
        <taxon>Enterobacterales</taxon>
        <taxon>Yersiniaceae</taxon>
        <taxon>Yersinia</taxon>
    </lineage>
</organism>
<dbReference type="EMBL" id="AKRT01000018">
    <property type="protein sequence ID" value="EIR25887.1"/>
    <property type="molecule type" value="Genomic_DNA"/>
</dbReference>
<evidence type="ECO:0000313" key="2">
    <source>
        <dbReference type="Proteomes" id="UP000003231"/>
    </source>
</evidence>
<dbReference type="Proteomes" id="UP000003231">
    <property type="component" value="Unassembled WGS sequence"/>
</dbReference>
<proteinExistence type="predicted"/>
<accession>A0AB72ZRW9</accession>
<name>A0AB72ZRW9_YERPE</name>
<evidence type="ECO:0000313" key="1">
    <source>
        <dbReference type="EMBL" id="EIR25887.1"/>
    </source>
</evidence>
<reference evidence="1 2" key="1">
    <citation type="submission" date="2012-05" db="EMBL/GenBank/DDBJ databases">
        <title>Genome sequence of Yersinia Pestis PY-08.</title>
        <authorList>
            <person name="Santana-Cruz I."/>
            <person name="Sengamalay N."/>
            <person name="McCracken C."/>
            <person name="Daugherty S.C."/>
            <person name="Maroo A."/>
            <person name="Vara P.G."/>
            <person name="Tallon L.J."/>
            <person name="Sadzewicz L."/>
            <person name="Vinetz J.M."/>
            <person name="Cespedes Zambrano M.J."/>
            <person name="Fraser-Liggett C.M."/>
            <person name="Tettelin H."/>
        </authorList>
    </citation>
    <scope>NUCLEOTIDE SEQUENCE [LARGE SCALE GENOMIC DNA]</scope>
    <source>
        <strain evidence="1 2">PY-08</strain>
    </source>
</reference>
<sequence length="10" mass="891">MALADASAAA</sequence>
<protein>
    <submittedName>
        <fullName evidence="1">Uncharacterized protein</fullName>
    </submittedName>
</protein>
<gene>
    <name evidence="1" type="ORF">YPPY08_4915</name>
</gene>
<feature type="non-terminal residue" evidence="1">
    <location>
        <position position="10"/>
    </location>
</feature>